<gene>
    <name evidence="3" type="ORF">EmuJ_000704900</name>
</gene>
<dbReference type="InterPro" id="IPR019401">
    <property type="entry name" value="Znf_CHCC"/>
</dbReference>
<accession>A0A068Y4U4</accession>
<protein>
    <submittedName>
        <fullName evidence="3">NADH dehydrogenase iron sulfur protein 6</fullName>
    </submittedName>
</protein>
<dbReference type="OrthoDB" id="307899at2759"/>
<keyword evidence="1" id="KW-0472">Membrane</keyword>
<dbReference type="AlphaFoldDB" id="A0A068Y4U4"/>
<dbReference type="GO" id="GO:0006120">
    <property type="term" value="P:mitochondrial electron transport, NADH to ubiquinone"/>
    <property type="evidence" value="ECO:0007669"/>
    <property type="project" value="TreeGrafter"/>
</dbReference>
<dbReference type="EMBL" id="LN902843">
    <property type="protein sequence ID" value="CDS39520.1"/>
    <property type="molecule type" value="Genomic_DNA"/>
</dbReference>
<organism evidence="3 4">
    <name type="scientific">Echinococcus multilocularis</name>
    <name type="common">Fox tapeworm</name>
    <dbReference type="NCBI Taxonomy" id="6211"/>
    <lineage>
        <taxon>Eukaryota</taxon>
        <taxon>Metazoa</taxon>
        <taxon>Spiralia</taxon>
        <taxon>Lophotrochozoa</taxon>
        <taxon>Platyhelminthes</taxon>
        <taxon>Cestoda</taxon>
        <taxon>Eucestoda</taxon>
        <taxon>Cyclophyllidea</taxon>
        <taxon>Taeniidae</taxon>
        <taxon>Echinococcus</taxon>
    </lineage>
</organism>
<evidence type="ECO:0000259" key="2">
    <source>
        <dbReference type="Pfam" id="PF10276"/>
    </source>
</evidence>
<dbReference type="STRING" id="6211.A0A068Y4U4"/>
<keyword evidence="1" id="KW-1133">Transmembrane helix</keyword>
<evidence type="ECO:0000313" key="3">
    <source>
        <dbReference type="EMBL" id="CDS39520.1"/>
    </source>
</evidence>
<proteinExistence type="predicted"/>
<dbReference type="Gene3D" id="2.60.260.40">
    <property type="entry name" value="q5lls5 like domains"/>
    <property type="match status" value="1"/>
</dbReference>
<evidence type="ECO:0000313" key="4">
    <source>
        <dbReference type="Proteomes" id="UP000017246"/>
    </source>
</evidence>
<feature type="transmembrane region" description="Helical" evidence="1">
    <location>
        <begin position="96"/>
        <end position="116"/>
    </location>
</feature>
<dbReference type="PANTHER" id="PTHR13156">
    <property type="entry name" value="NADH-UBIQUINONE OXIDOREDUCTASE 13 KD-A SUBUNIT"/>
    <property type="match status" value="1"/>
</dbReference>
<reference evidence="3" key="1">
    <citation type="journal article" date="2013" name="Nature">
        <title>The genomes of four tapeworm species reveal adaptations to parasitism.</title>
        <authorList>
            <person name="Tsai I.J."/>
            <person name="Zarowiecki M."/>
            <person name="Holroyd N."/>
            <person name="Garciarrubio A."/>
            <person name="Sanchez-Flores A."/>
            <person name="Brooks K.L."/>
            <person name="Tracey A."/>
            <person name="Bobes R.J."/>
            <person name="Fragoso G."/>
            <person name="Sciutto E."/>
            <person name="Aslett M."/>
            <person name="Beasley H."/>
            <person name="Bennett H.M."/>
            <person name="Cai J."/>
            <person name="Camicia F."/>
            <person name="Clark R."/>
            <person name="Cucher M."/>
            <person name="De Silva N."/>
            <person name="Day T.A."/>
            <person name="Deplazes P."/>
            <person name="Estrada K."/>
            <person name="Fernandez C."/>
            <person name="Holland P.W."/>
            <person name="Hou J."/>
            <person name="Hu S."/>
            <person name="Huckvale T."/>
            <person name="Hung S.S."/>
            <person name="Kamenetzky L."/>
            <person name="Keane J.A."/>
            <person name="Kiss F."/>
            <person name="Koziol U."/>
            <person name="Lambert O."/>
            <person name="Liu K."/>
            <person name="Luo X."/>
            <person name="Luo Y."/>
            <person name="Macchiaroli N."/>
            <person name="Nichol S."/>
            <person name="Paps J."/>
            <person name="Parkinson J."/>
            <person name="Pouchkina-Stantcheva N."/>
            <person name="Riddiford N."/>
            <person name="Rosenzvit M."/>
            <person name="Salinas G."/>
            <person name="Wasmuth J.D."/>
            <person name="Zamanian M."/>
            <person name="Zheng Y."/>
            <person name="Cai X."/>
            <person name="Soberon X."/>
            <person name="Olson P.D."/>
            <person name="Laclette J.P."/>
            <person name="Brehm K."/>
            <person name="Berriman M."/>
            <person name="Garciarrubio A."/>
            <person name="Bobes R.J."/>
            <person name="Fragoso G."/>
            <person name="Sanchez-Flores A."/>
            <person name="Estrada K."/>
            <person name="Cevallos M.A."/>
            <person name="Morett E."/>
            <person name="Gonzalez V."/>
            <person name="Portillo T."/>
            <person name="Ochoa-Leyva A."/>
            <person name="Jose M.V."/>
            <person name="Sciutto E."/>
            <person name="Landa A."/>
            <person name="Jimenez L."/>
            <person name="Valdes V."/>
            <person name="Carrero J.C."/>
            <person name="Larralde C."/>
            <person name="Morales-Montor J."/>
            <person name="Limon-Lason J."/>
            <person name="Soberon X."/>
            <person name="Laclette J.P."/>
        </authorList>
    </citation>
    <scope>NUCLEOTIDE SEQUENCE [LARGE SCALE GENOMIC DNA]</scope>
</reference>
<dbReference type="Proteomes" id="UP000017246">
    <property type="component" value="Unassembled WGS sequence"/>
</dbReference>
<reference evidence="3" key="2">
    <citation type="submission" date="2015-11" db="EMBL/GenBank/DDBJ databases">
        <authorList>
            <person name="Zhang Y."/>
            <person name="Guo Z."/>
        </authorList>
    </citation>
    <scope>NUCLEOTIDE SEQUENCE</scope>
</reference>
<dbReference type="PANTHER" id="PTHR13156:SF0">
    <property type="entry name" value="NADH DEHYDROGENASE [UBIQUINONE] IRON-SULFUR PROTEIN 6, MITOCHONDRIAL"/>
    <property type="match status" value="1"/>
</dbReference>
<dbReference type="GO" id="GO:0005739">
    <property type="term" value="C:mitochondrion"/>
    <property type="evidence" value="ECO:0007669"/>
    <property type="project" value="GOC"/>
</dbReference>
<dbReference type="eggNOG" id="KOG3456">
    <property type="taxonomic scope" value="Eukaryota"/>
</dbReference>
<keyword evidence="1" id="KW-0812">Transmembrane</keyword>
<evidence type="ECO:0000256" key="1">
    <source>
        <dbReference type="SAM" id="Phobius"/>
    </source>
</evidence>
<feature type="domain" description="Zinc finger CHCC-type" evidence="2">
    <location>
        <begin position="50"/>
        <end position="76"/>
    </location>
</feature>
<keyword evidence="4" id="KW-1185">Reference proteome</keyword>
<sequence>MKCEKLIRSVLKVLRPTSVSAPNAIESSAVNKQFAVELIENVPPKRVTESIVACDGGHGALGHPKVYINLVQTGPVFTPVATAVSVMKKLAPISNLLFNGLVVGTFSFCTIANTTYTY</sequence>
<dbReference type="Pfam" id="PF10276">
    <property type="entry name" value="zf-CHCC"/>
    <property type="match status" value="1"/>
</dbReference>
<name>A0A068Y4U4_ECHMU</name>